<reference evidence="2 3" key="1">
    <citation type="submission" date="2017-09" db="EMBL/GenBank/DDBJ databases">
        <title>Complete circularized genomes of four mosquito-derived Elizabethkingia anophelis isolates.</title>
        <authorList>
            <person name="Nicholson A.C."/>
            <person name="Xu J."/>
        </authorList>
    </citation>
    <scope>NUCLEOTIDE SEQUENCE [LARGE SCALE GENOMIC DNA]</scope>
    <source>
        <strain evidence="2 3">R26</strain>
    </source>
</reference>
<feature type="signal peptide" evidence="1">
    <location>
        <begin position="1"/>
        <end position="19"/>
    </location>
</feature>
<dbReference type="PROSITE" id="PS51257">
    <property type="entry name" value="PROKAR_LIPOPROTEIN"/>
    <property type="match status" value="1"/>
</dbReference>
<dbReference type="EMBL" id="CP023401">
    <property type="protein sequence ID" value="ATC36317.1"/>
    <property type="molecule type" value="Genomic_DNA"/>
</dbReference>
<dbReference type="RefSeq" id="WP_009089188.1">
    <property type="nucleotide sequence ID" value="NZ_ANIW01000055.1"/>
</dbReference>
<keyword evidence="1" id="KW-0732">Signal</keyword>
<gene>
    <name evidence="2" type="ORF">BAZ09_008855</name>
</gene>
<organism evidence="2 3">
    <name type="scientific">Elizabethkingia anophelis R26</name>
    <dbReference type="NCBI Taxonomy" id="1246994"/>
    <lineage>
        <taxon>Bacteria</taxon>
        <taxon>Pseudomonadati</taxon>
        <taxon>Bacteroidota</taxon>
        <taxon>Flavobacteriia</taxon>
        <taxon>Flavobacteriales</taxon>
        <taxon>Weeksellaceae</taxon>
        <taxon>Elizabethkingia</taxon>
    </lineage>
</organism>
<name>A0ABM6MTB2_9FLAO</name>
<evidence type="ECO:0000256" key="1">
    <source>
        <dbReference type="SAM" id="SignalP"/>
    </source>
</evidence>
<sequence length="177" mass="20790">MMKKQLLLLILAIITQACNKDDKTTCFPESLRNRESGFEYRDIVSTPPVNVEKYFISFSHRGFFKTDSSQFDLDRGGYFVFYRINNDLYFANVSGKWHQQSFGVVERLDRSTSKKVEGNVETSTFRWYYNNTYDHRHGCAVIKLTKTYQSGETKFSLEMSYPEDEVSYEGFVDVFKM</sequence>
<evidence type="ECO:0008006" key="4">
    <source>
        <dbReference type="Google" id="ProtNLM"/>
    </source>
</evidence>
<accession>A0ABM6MTB2</accession>
<proteinExistence type="predicted"/>
<dbReference type="Proteomes" id="UP000190057">
    <property type="component" value="Chromosome"/>
</dbReference>
<protein>
    <recommendedName>
        <fullName evidence="4">Lipoprotein</fullName>
    </recommendedName>
</protein>
<keyword evidence="3" id="KW-1185">Reference proteome</keyword>
<evidence type="ECO:0000313" key="3">
    <source>
        <dbReference type="Proteomes" id="UP000190057"/>
    </source>
</evidence>
<dbReference type="GeneID" id="56684576"/>
<evidence type="ECO:0000313" key="2">
    <source>
        <dbReference type="EMBL" id="ATC36317.1"/>
    </source>
</evidence>
<feature type="chain" id="PRO_5045939989" description="Lipoprotein" evidence="1">
    <location>
        <begin position="20"/>
        <end position="177"/>
    </location>
</feature>